<dbReference type="GO" id="GO:0004659">
    <property type="term" value="F:prenyltransferase activity"/>
    <property type="evidence" value="ECO:0007669"/>
    <property type="project" value="InterPro"/>
</dbReference>
<keyword evidence="4" id="KW-0479">Metal-binding</keyword>
<keyword evidence="3 8" id="KW-0808">Transferase</keyword>
<dbReference type="InterPro" id="IPR000092">
    <property type="entry name" value="Polyprenyl_synt"/>
</dbReference>
<dbReference type="SUPFAM" id="SSF48576">
    <property type="entry name" value="Terpenoid synthases"/>
    <property type="match status" value="1"/>
</dbReference>
<dbReference type="InterPro" id="IPR033749">
    <property type="entry name" value="Polyprenyl_synt_CS"/>
</dbReference>
<evidence type="ECO:0000256" key="4">
    <source>
        <dbReference type="ARBA" id="ARBA00022723"/>
    </source>
</evidence>
<dbReference type="EMBL" id="QAYG01000001">
    <property type="protein sequence ID" value="PTW63326.1"/>
    <property type="molecule type" value="Genomic_DNA"/>
</dbReference>
<dbReference type="AlphaFoldDB" id="A0A2T5VHX9"/>
<dbReference type="SFLD" id="SFLDG01017">
    <property type="entry name" value="Polyprenyl_Transferase_Like"/>
    <property type="match status" value="1"/>
</dbReference>
<evidence type="ECO:0000256" key="6">
    <source>
        <dbReference type="ARBA" id="ARBA00023229"/>
    </source>
</evidence>
<dbReference type="Proteomes" id="UP000244081">
    <property type="component" value="Unassembled WGS sequence"/>
</dbReference>
<name>A0A2T5VHX9_9HYPH</name>
<comment type="similarity">
    <text evidence="2 8">Belongs to the FPP/GGPP synthase family.</text>
</comment>
<dbReference type="GO" id="GO:0005737">
    <property type="term" value="C:cytoplasm"/>
    <property type="evidence" value="ECO:0007669"/>
    <property type="project" value="UniProtKB-ARBA"/>
</dbReference>
<dbReference type="InterPro" id="IPR053378">
    <property type="entry name" value="Prenyl_diphosphate_synthase"/>
</dbReference>
<dbReference type="PROSITE" id="PS00723">
    <property type="entry name" value="POLYPRENYL_SYNTHASE_1"/>
    <property type="match status" value="1"/>
</dbReference>
<dbReference type="CDD" id="cd00685">
    <property type="entry name" value="Trans_IPPS_HT"/>
    <property type="match status" value="1"/>
</dbReference>
<dbReference type="NCBIfam" id="NF045485">
    <property type="entry name" value="FPPsyn"/>
    <property type="match status" value="1"/>
</dbReference>
<keyword evidence="10" id="KW-1185">Reference proteome</keyword>
<dbReference type="Gene3D" id="1.10.600.10">
    <property type="entry name" value="Farnesyl Diphosphate Synthase"/>
    <property type="match status" value="1"/>
</dbReference>
<keyword evidence="6" id="KW-0414">Isoprene biosynthesis</keyword>
<comment type="cofactor">
    <cofactor evidence="1">
        <name>Mg(2+)</name>
        <dbReference type="ChEBI" id="CHEBI:18420"/>
    </cofactor>
</comment>
<protein>
    <recommendedName>
        <fullName evidence="7">Probable farnesyl diphosphate synthase</fullName>
    </recommendedName>
</protein>
<comment type="caution">
    <text evidence="9">The sequence shown here is derived from an EMBL/GenBank/DDBJ whole genome shotgun (WGS) entry which is preliminary data.</text>
</comment>
<reference evidence="9 10" key="1">
    <citation type="submission" date="2018-04" db="EMBL/GenBank/DDBJ databases">
        <title>Genomic Encyclopedia of Archaeal and Bacterial Type Strains, Phase II (KMG-II): from individual species to whole genera.</title>
        <authorList>
            <person name="Goeker M."/>
        </authorList>
    </citation>
    <scope>NUCLEOTIDE SEQUENCE [LARGE SCALE GENOMIC DNA]</scope>
    <source>
        <strain evidence="9 10">DSM 23382</strain>
    </source>
</reference>
<evidence type="ECO:0000256" key="7">
    <source>
        <dbReference type="ARBA" id="ARBA00069024"/>
    </source>
</evidence>
<dbReference type="SFLD" id="SFLDS00005">
    <property type="entry name" value="Isoprenoid_Synthase_Type_I"/>
    <property type="match status" value="1"/>
</dbReference>
<dbReference type="PANTHER" id="PTHR43281:SF1">
    <property type="entry name" value="FARNESYL DIPHOSPHATE SYNTHASE"/>
    <property type="match status" value="1"/>
</dbReference>
<evidence type="ECO:0000256" key="5">
    <source>
        <dbReference type="ARBA" id="ARBA00022842"/>
    </source>
</evidence>
<accession>A0A2T5VHX9</accession>
<dbReference type="Pfam" id="PF00348">
    <property type="entry name" value="polyprenyl_synt"/>
    <property type="match status" value="1"/>
</dbReference>
<evidence type="ECO:0000256" key="2">
    <source>
        <dbReference type="ARBA" id="ARBA00006706"/>
    </source>
</evidence>
<proteinExistence type="inferred from homology"/>
<evidence type="ECO:0000313" key="9">
    <source>
        <dbReference type="EMBL" id="PTW63326.1"/>
    </source>
</evidence>
<gene>
    <name evidence="9" type="ORF">C8N35_1011377</name>
</gene>
<dbReference type="GO" id="GO:0016114">
    <property type="term" value="P:terpenoid biosynthetic process"/>
    <property type="evidence" value="ECO:0007669"/>
    <property type="project" value="UniProtKB-ARBA"/>
</dbReference>
<dbReference type="InterPro" id="IPR008949">
    <property type="entry name" value="Isoprenoid_synthase_dom_sf"/>
</dbReference>
<dbReference type="GO" id="GO:0046872">
    <property type="term" value="F:metal ion binding"/>
    <property type="evidence" value="ECO:0007669"/>
    <property type="project" value="UniProtKB-KW"/>
</dbReference>
<dbReference type="PANTHER" id="PTHR43281">
    <property type="entry name" value="FARNESYL DIPHOSPHATE SYNTHASE"/>
    <property type="match status" value="1"/>
</dbReference>
<evidence type="ECO:0000256" key="1">
    <source>
        <dbReference type="ARBA" id="ARBA00001946"/>
    </source>
</evidence>
<evidence type="ECO:0000313" key="10">
    <source>
        <dbReference type="Proteomes" id="UP000244081"/>
    </source>
</evidence>
<keyword evidence="5" id="KW-0460">Magnesium</keyword>
<evidence type="ECO:0000256" key="8">
    <source>
        <dbReference type="RuleBase" id="RU004466"/>
    </source>
</evidence>
<dbReference type="FunFam" id="1.10.600.10:FF:000001">
    <property type="entry name" value="Geranylgeranyl diphosphate synthase"/>
    <property type="match status" value="1"/>
</dbReference>
<evidence type="ECO:0000256" key="3">
    <source>
        <dbReference type="ARBA" id="ARBA00022679"/>
    </source>
</evidence>
<sequence>MTAPLLSGTPNCSPCTLFDPVPTPVTRELPASFAESLAAAAARVEVMLDTLLGEQLLADEVARPGRLIAAMRHAALGGGKRLRPFLLIEAARLFGRDDEGVLRAACALECVHCYSLVHDDLPAMDDDDIRRGRPTVHRAFDEATAILAGDALLTFAFDLLADPATDEDADLRAGLTLDIARASGLGGMVGGQMLDLLGSAVSSEEADIRCLQSMKTGALIRFATRAGARMGGGGDKDLASLTRFGEIAGLAFQLADDLLDVIGDADALGKATGKDAALGKATLVELHGVEWTQDTLSGLVAEADALLEPYGERADILRQTARFIAERRS</sequence>
<organism evidence="9 10">
    <name type="scientific">Breoghania corrubedonensis</name>
    <dbReference type="NCBI Taxonomy" id="665038"/>
    <lineage>
        <taxon>Bacteria</taxon>
        <taxon>Pseudomonadati</taxon>
        <taxon>Pseudomonadota</taxon>
        <taxon>Alphaproteobacteria</taxon>
        <taxon>Hyphomicrobiales</taxon>
        <taxon>Stappiaceae</taxon>
        <taxon>Breoghania</taxon>
    </lineage>
</organism>